<dbReference type="Proteomes" id="UP000293874">
    <property type="component" value="Unassembled WGS sequence"/>
</dbReference>
<dbReference type="AlphaFoldDB" id="A0A4Q7MS11"/>
<reference evidence="1 2" key="1">
    <citation type="submission" date="2019-02" db="EMBL/GenBank/DDBJ databases">
        <title>Genomic Encyclopedia of Type Strains, Phase IV (KMG-IV): sequencing the most valuable type-strain genomes for metagenomic binning, comparative biology and taxonomic classification.</title>
        <authorList>
            <person name="Goeker M."/>
        </authorList>
    </citation>
    <scope>NUCLEOTIDE SEQUENCE [LARGE SCALE GENOMIC DNA]</scope>
    <source>
        <strain evidence="1 2">DSM 18116</strain>
    </source>
</reference>
<accession>A0A4Q7MS11</accession>
<dbReference type="Pfam" id="PF09952">
    <property type="entry name" value="AbiEi_2"/>
    <property type="match status" value="1"/>
</dbReference>
<evidence type="ECO:0000313" key="1">
    <source>
        <dbReference type="EMBL" id="RZS71572.1"/>
    </source>
</evidence>
<sequence>MVREHFIKMNKMRPESIQASKTLDTAIAELKNISGAGIRKIASSKNMHGNPDAVIEIKLRKIHQEFLVEIKNEIREHMIERLIENIGTEKNKWLIVAKYIPGPIKDFLKKHGYNYLEMTGNCFISTDHLFISVNDKGVKNVLKTAEGKLWKATGLKFLFVILEDPNMLTYTQRDIASAAGIALGNISNLLEELRDGGYIINEEGEEKLQQREKLIDRWVEAFHVTLRPKLQRGMFRFARPDQQKTWREQKVKDIYWTGEPGADLYTDFLNPENFELYSSRTIADLMVNMKMIVDKNGNILVLDKFWNDWKAKNDIPGAAPLLLVYADLKNSLDSRNWEAAEKIKKLLLNAN</sequence>
<gene>
    <name evidence="1" type="ORF">EV199_3477</name>
</gene>
<keyword evidence="2" id="KW-1185">Reference proteome</keyword>
<name>A0A4Q7MS11_9BACT</name>
<protein>
    <submittedName>
        <fullName evidence="1">Uncharacterized protein</fullName>
    </submittedName>
</protein>
<dbReference type="EMBL" id="SGXA01000002">
    <property type="protein sequence ID" value="RZS71572.1"/>
    <property type="molecule type" value="Genomic_DNA"/>
</dbReference>
<dbReference type="InterPro" id="IPR019238">
    <property type="entry name" value="AbiEi_2"/>
</dbReference>
<organism evidence="1 2">
    <name type="scientific">Pseudobacter ginsenosidimutans</name>
    <dbReference type="NCBI Taxonomy" id="661488"/>
    <lineage>
        <taxon>Bacteria</taxon>
        <taxon>Pseudomonadati</taxon>
        <taxon>Bacteroidota</taxon>
        <taxon>Chitinophagia</taxon>
        <taxon>Chitinophagales</taxon>
        <taxon>Chitinophagaceae</taxon>
        <taxon>Pseudobacter</taxon>
    </lineage>
</organism>
<evidence type="ECO:0000313" key="2">
    <source>
        <dbReference type="Proteomes" id="UP000293874"/>
    </source>
</evidence>
<proteinExistence type="predicted"/>
<comment type="caution">
    <text evidence="1">The sequence shown here is derived from an EMBL/GenBank/DDBJ whole genome shotgun (WGS) entry which is preliminary data.</text>
</comment>